<dbReference type="Proteomes" id="UP000729701">
    <property type="component" value="Unassembled WGS sequence"/>
</dbReference>
<evidence type="ECO:0000313" key="2">
    <source>
        <dbReference type="EMBL" id="MBW4668616.1"/>
    </source>
</evidence>
<comment type="caution">
    <text evidence="2">The sequence shown here is derived from an EMBL/GenBank/DDBJ whole genome shotgun (WGS) entry which is preliminary data.</text>
</comment>
<proteinExistence type="predicted"/>
<name>A0A951QMJ5_9CYAN</name>
<sequence>MTRFVYDQFSKDYLEELLKSYGTVEAPSSVAGEVREIDVYFSPLSEQTSDLQNLGLLGRFASISAIFEPFRNPASTDEILDCILKLLEIRGKFKREAKAEKRKLQEIEIPKLWILTPTAFKPKLSLLGAVEKQDWLPGIYFMAEGLRTAIVVIHQLPVTQETIWLRILGRDSVQQKAIEELSALPASHPFKDVTLQSLYNLRQNLAANQQKEQEDRELMMRLQPLYQQDRELAKQEGQLEGQRLLIIRLITRRFGSVDSSLIEQVRGLPVEQLENLANALLDFSEVTQLVAWLNQQG</sequence>
<accession>A0A951QMJ5</accession>
<organism evidence="2 3">
    <name type="scientific">Cyanomargarita calcarea GSE-NOS-MK-12-04C</name>
    <dbReference type="NCBI Taxonomy" id="2839659"/>
    <lineage>
        <taxon>Bacteria</taxon>
        <taxon>Bacillati</taxon>
        <taxon>Cyanobacteriota</taxon>
        <taxon>Cyanophyceae</taxon>
        <taxon>Nostocales</taxon>
        <taxon>Cyanomargaritaceae</taxon>
        <taxon>Cyanomargarita</taxon>
    </lineage>
</organism>
<dbReference type="Pfam" id="PF14261">
    <property type="entry name" value="DUF4351"/>
    <property type="match status" value="1"/>
</dbReference>
<dbReference type="PANTHER" id="PTHR35586">
    <property type="entry name" value="SLL1691 PROTEIN"/>
    <property type="match status" value="1"/>
</dbReference>
<reference evidence="2" key="1">
    <citation type="submission" date="2021-05" db="EMBL/GenBank/DDBJ databases">
        <authorList>
            <person name="Pietrasiak N."/>
            <person name="Ward R."/>
            <person name="Stajich J.E."/>
            <person name="Kurbessoian T."/>
        </authorList>
    </citation>
    <scope>NUCLEOTIDE SEQUENCE</scope>
    <source>
        <strain evidence="2">GSE-NOS-MK-12-04C</strain>
    </source>
</reference>
<evidence type="ECO:0000313" key="3">
    <source>
        <dbReference type="Proteomes" id="UP000729701"/>
    </source>
</evidence>
<protein>
    <submittedName>
        <fullName evidence="2">DUF4351 domain-containing protein</fullName>
    </submittedName>
</protein>
<dbReference type="InterPro" id="IPR025587">
    <property type="entry name" value="DUF4351"/>
</dbReference>
<dbReference type="EMBL" id="JAHHGZ010000014">
    <property type="protein sequence ID" value="MBW4668616.1"/>
    <property type="molecule type" value="Genomic_DNA"/>
</dbReference>
<reference evidence="2" key="2">
    <citation type="journal article" date="2022" name="Microbiol. Resour. Announc.">
        <title>Metagenome Sequencing to Explore Phylogenomics of Terrestrial Cyanobacteria.</title>
        <authorList>
            <person name="Ward R.D."/>
            <person name="Stajich J.E."/>
            <person name="Johansen J.R."/>
            <person name="Huntemann M."/>
            <person name="Clum A."/>
            <person name="Foster B."/>
            <person name="Foster B."/>
            <person name="Roux S."/>
            <person name="Palaniappan K."/>
            <person name="Varghese N."/>
            <person name="Mukherjee S."/>
            <person name="Reddy T.B.K."/>
            <person name="Daum C."/>
            <person name="Copeland A."/>
            <person name="Chen I.A."/>
            <person name="Ivanova N.N."/>
            <person name="Kyrpides N.C."/>
            <person name="Shapiro N."/>
            <person name="Eloe-Fadrosh E.A."/>
            <person name="Pietrasiak N."/>
        </authorList>
    </citation>
    <scope>NUCLEOTIDE SEQUENCE</scope>
    <source>
        <strain evidence="2">GSE-NOS-MK-12-04C</strain>
    </source>
</reference>
<feature type="domain" description="DUF4351" evidence="1">
    <location>
        <begin position="235"/>
        <end position="293"/>
    </location>
</feature>
<dbReference type="PANTHER" id="PTHR35586:SF1">
    <property type="entry name" value="SLL1691 PROTEIN"/>
    <property type="match status" value="1"/>
</dbReference>
<gene>
    <name evidence="2" type="ORF">KME60_14615</name>
</gene>
<dbReference type="AlphaFoldDB" id="A0A951QMJ5"/>
<evidence type="ECO:0000259" key="1">
    <source>
        <dbReference type="Pfam" id="PF14261"/>
    </source>
</evidence>